<feature type="transmembrane region" description="Helical" evidence="1">
    <location>
        <begin position="6"/>
        <end position="24"/>
    </location>
</feature>
<feature type="transmembrane region" description="Helical" evidence="1">
    <location>
        <begin position="128"/>
        <end position="147"/>
    </location>
</feature>
<gene>
    <name evidence="2" type="ORF">SAMN05192533_115117</name>
</gene>
<feature type="transmembrane region" description="Helical" evidence="1">
    <location>
        <begin position="95"/>
        <end position="116"/>
    </location>
</feature>
<keyword evidence="3" id="KW-1185">Reference proteome</keyword>
<accession>A0A1H8HRT2</accession>
<name>A0A1H8HRT2_9BACI</name>
<keyword evidence="1" id="KW-0812">Transmembrane</keyword>
<dbReference type="AlphaFoldDB" id="A0A1H8HRT2"/>
<dbReference type="OrthoDB" id="2626715at2"/>
<feature type="transmembrane region" description="Helical" evidence="1">
    <location>
        <begin position="67"/>
        <end position="86"/>
    </location>
</feature>
<sequence>MGFSIFFLLTWLFCAVFTVIKKPLSIIENTAVYLIILILNINFAWIVNEELKFVTVTKVGIDYVPFLMNRSILMPLILLIYLNFLLRLDKTSYKAVVLTVASVSIMLGLSFLATFFKVTEYTKWTHGYDLIFFLVLHLIAFYTYKWFRQISNKVVHDL</sequence>
<protein>
    <submittedName>
        <fullName evidence="2">Uncharacterized protein</fullName>
    </submittedName>
</protein>
<keyword evidence="1" id="KW-1133">Transmembrane helix</keyword>
<evidence type="ECO:0000313" key="3">
    <source>
        <dbReference type="Proteomes" id="UP000198553"/>
    </source>
</evidence>
<reference evidence="3" key="1">
    <citation type="submission" date="2016-10" db="EMBL/GenBank/DDBJ databases">
        <authorList>
            <person name="Varghese N."/>
            <person name="Submissions S."/>
        </authorList>
    </citation>
    <scope>NUCLEOTIDE SEQUENCE [LARGE SCALE GENOMIC DNA]</scope>
    <source>
        <strain evidence="3">B48,IBRC-M 10115,DSM 25386,CECT 8001</strain>
    </source>
</reference>
<dbReference type="Proteomes" id="UP000198553">
    <property type="component" value="Unassembled WGS sequence"/>
</dbReference>
<keyword evidence="1" id="KW-0472">Membrane</keyword>
<dbReference type="RefSeq" id="WP_090749088.1">
    <property type="nucleotide sequence ID" value="NZ_FOBW01000015.1"/>
</dbReference>
<proteinExistence type="predicted"/>
<evidence type="ECO:0000256" key="1">
    <source>
        <dbReference type="SAM" id="Phobius"/>
    </source>
</evidence>
<feature type="transmembrane region" description="Helical" evidence="1">
    <location>
        <begin position="31"/>
        <end position="47"/>
    </location>
</feature>
<organism evidence="2 3">
    <name type="scientific">Mesobacillus persicus</name>
    <dbReference type="NCBI Taxonomy" id="930146"/>
    <lineage>
        <taxon>Bacteria</taxon>
        <taxon>Bacillati</taxon>
        <taxon>Bacillota</taxon>
        <taxon>Bacilli</taxon>
        <taxon>Bacillales</taxon>
        <taxon>Bacillaceae</taxon>
        <taxon>Mesobacillus</taxon>
    </lineage>
</organism>
<dbReference type="EMBL" id="FOBW01000015">
    <property type="protein sequence ID" value="SEN58872.1"/>
    <property type="molecule type" value="Genomic_DNA"/>
</dbReference>
<evidence type="ECO:0000313" key="2">
    <source>
        <dbReference type="EMBL" id="SEN58872.1"/>
    </source>
</evidence>